<reference evidence="2 3" key="1">
    <citation type="submission" date="2019-01" db="EMBL/GenBank/DDBJ databases">
        <title>A draft genome assembly of the solar-powered sea slug Elysia chlorotica.</title>
        <authorList>
            <person name="Cai H."/>
            <person name="Li Q."/>
            <person name="Fang X."/>
            <person name="Li J."/>
            <person name="Curtis N.E."/>
            <person name="Altenburger A."/>
            <person name="Shibata T."/>
            <person name="Feng M."/>
            <person name="Maeda T."/>
            <person name="Schwartz J.A."/>
            <person name="Shigenobu S."/>
            <person name="Lundholm N."/>
            <person name="Nishiyama T."/>
            <person name="Yang H."/>
            <person name="Hasebe M."/>
            <person name="Li S."/>
            <person name="Pierce S.K."/>
            <person name="Wang J."/>
        </authorList>
    </citation>
    <scope>NUCLEOTIDE SEQUENCE [LARGE SCALE GENOMIC DNA]</scope>
    <source>
        <strain evidence="2">EC2010</strain>
        <tissue evidence="2">Whole organism of an adult</tissue>
    </source>
</reference>
<accession>A0A3S0ZH80</accession>
<dbReference type="AlphaFoldDB" id="A0A3S0ZH80"/>
<evidence type="ECO:0000256" key="1">
    <source>
        <dbReference type="SAM" id="SignalP"/>
    </source>
</evidence>
<comment type="caution">
    <text evidence="2">The sequence shown here is derived from an EMBL/GenBank/DDBJ whole genome shotgun (WGS) entry which is preliminary data.</text>
</comment>
<evidence type="ECO:0000313" key="3">
    <source>
        <dbReference type="Proteomes" id="UP000271974"/>
    </source>
</evidence>
<organism evidence="2 3">
    <name type="scientific">Elysia chlorotica</name>
    <name type="common">Eastern emerald elysia</name>
    <name type="synonym">Sea slug</name>
    <dbReference type="NCBI Taxonomy" id="188477"/>
    <lineage>
        <taxon>Eukaryota</taxon>
        <taxon>Metazoa</taxon>
        <taxon>Spiralia</taxon>
        <taxon>Lophotrochozoa</taxon>
        <taxon>Mollusca</taxon>
        <taxon>Gastropoda</taxon>
        <taxon>Heterobranchia</taxon>
        <taxon>Euthyneura</taxon>
        <taxon>Panpulmonata</taxon>
        <taxon>Sacoglossa</taxon>
        <taxon>Placobranchoidea</taxon>
        <taxon>Plakobranchidae</taxon>
        <taxon>Elysia</taxon>
    </lineage>
</organism>
<dbReference type="EMBL" id="RQTK01000796">
    <property type="protein sequence ID" value="RUS74818.1"/>
    <property type="molecule type" value="Genomic_DNA"/>
</dbReference>
<proteinExistence type="predicted"/>
<evidence type="ECO:0000313" key="2">
    <source>
        <dbReference type="EMBL" id="RUS74818.1"/>
    </source>
</evidence>
<dbReference type="Proteomes" id="UP000271974">
    <property type="component" value="Unassembled WGS sequence"/>
</dbReference>
<feature type="chain" id="PRO_5018736083" evidence="1">
    <location>
        <begin position="19"/>
        <end position="136"/>
    </location>
</feature>
<keyword evidence="3" id="KW-1185">Reference proteome</keyword>
<sequence>MSMLQIVWPMVAVWVTLSSVCVEVSVADVPGAEECIEICSKGCMVGHEGCTTLELNTLCKADWDECKGACRFSCNCMVTCDSTCANTFDACKLKGDNPLNVMKCISEYVRCQGGCKTNCGVAGLFFGVQSLNGGED</sequence>
<gene>
    <name evidence="2" type="ORF">EGW08_017427</name>
</gene>
<feature type="signal peptide" evidence="1">
    <location>
        <begin position="1"/>
        <end position="18"/>
    </location>
</feature>
<keyword evidence="1" id="KW-0732">Signal</keyword>
<name>A0A3S0ZH80_ELYCH</name>
<protein>
    <submittedName>
        <fullName evidence="2">Uncharacterized protein</fullName>
    </submittedName>
</protein>